<feature type="chain" id="PRO_5015409945" evidence="1">
    <location>
        <begin position="23"/>
        <end position="137"/>
    </location>
</feature>
<proteinExistence type="predicted"/>
<dbReference type="OrthoDB" id="6397760at2"/>
<name>A0A2S0HZR2_9FLAO</name>
<evidence type="ECO:0000313" key="2">
    <source>
        <dbReference type="EMBL" id="AVI52064.1"/>
    </source>
</evidence>
<accession>A0A2S0HZR2</accession>
<dbReference type="EMBL" id="CP027062">
    <property type="protein sequence ID" value="AVI52064.1"/>
    <property type="molecule type" value="Genomic_DNA"/>
</dbReference>
<evidence type="ECO:0000313" key="3">
    <source>
        <dbReference type="Proteomes" id="UP000238442"/>
    </source>
</evidence>
<dbReference type="KEGG" id="aue:C5O00_13230"/>
<dbReference type="RefSeq" id="WP_105217304.1">
    <property type="nucleotide sequence ID" value="NZ_CP027062.1"/>
</dbReference>
<protein>
    <submittedName>
        <fullName evidence="2">Uncharacterized protein</fullName>
    </submittedName>
</protein>
<sequence length="137" mass="15191">MKNLLYFLLLATASLFMSSCNMNNNSIESAEGLWQSLGYGRIFQIEKDHYTYYEHADSICSPTDSGMLTDFEGAFKVKNDTLTVTVGYDVFYFKRIPALPSLCSTDNSTESAENTGYNFNASLESTSEHQAAGMGIL</sequence>
<evidence type="ECO:0000256" key="1">
    <source>
        <dbReference type="SAM" id="SignalP"/>
    </source>
</evidence>
<reference evidence="2 3" key="1">
    <citation type="submission" date="2018-02" db="EMBL/GenBank/DDBJ databases">
        <title>Genomic analysis of the strain RR4-38 isolated from a seawater recirculating aquaculture system.</title>
        <authorList>
            <person name="Kim Y.-S."/>
            <person name="Jang Y.H."/>
            <person name="Kim K.-H."/>
        </authorList>
    </citation>
    <scope>NUCLEOTIDE SEQUENCE [LARGE SCALE GENOMIC DNA]</scope>
    <source>
        <strain evidence="2 3">RR4-38</strain>
    </source>
</reference>
<dbReference type="AlphaFoldDB" id="A0A2S0HZR2"/>
<organism evidence="2 3">
    <name type="scientific">Pukyongia salina</name>
    <dbReference type="NCBI Taxonomy" id="2094025"/>
    <lineage>
        <taxon>Bacteria</taxon>
        <taxon>Pseudomonadati</taxon>
        <taxon>Bacteroidota</taxon>
        <taxon>Flavobacteriia</taxon>
        <taxon>Flavobacteriales</taxon>
        <taxon>Flavobacteriaceae</taxon>
        <taxon>Pukyongia</taxon>
    </lineage>
</organism>
<dbReference type="PROSITE" id="PS51257">
    <property type="entry name" value="PROKAR_LIPOPROTEIN"/>
    <property type="match status" value="1"/>
</dbReference>
<dbReference type="Proteomes" id="UP000238442">
    <property type="component" value="Chromosome"/>
</dbReference>
<gene>
    <name evidence="2" type="ORF">C5O00_13230</name>
</gene>
<feature type="signal peptide" evidence="1">
    <location>
        <begin position="1"/>
        <end position="22"/>
    </location>
</feature>
<keyword evidence="1" id="KW-0732">Signal</keyword>
<keyword evidence="3" id="KW-1185">Reference proteome</keyword>